<keyword evidence="4" id="KW-1185">Reference proteome</keyword>
<organism evidence="3 4">
    <name type="scientific">Perkinsus chesapeaki</name>
    <name type="common">Clam parasite</name>
    <name type="synonym">Perkinsus andrewsi</name>
    <dbReference type="NCBI Taxonomy" id="330153"/>
    <lineage>
        <taxon>Eukaryota</taxon>
        <taxon>Sar</taxon>
        <taxon>Alveolata</taxon>
        <taxon>Perkinsozoa</taxon>
        <taxon>Perkinsea</taxon>
        <taxon>Perkinsida</taxon>
        <taxon>Perkinsidae</taxon>
        <taxon>Perkinsus</taxon>
    </lineage>
</organism>
<feature type="domain" description="Small ribosomal subunit protein mS35 mitochondrial conserved" evidence="2">
    <location>
        <begin position="168"/>
        <end position="230"/>
    </location>
</feature>
<evidence type="ECO:0000259" key="2">
    <source>
        <dbReference type="Pfam" id="PF10213"/>
    </source>
</evidence>
<reference evidence="3 4" key="1">
    <citation type="submission" date="2020-04" db="EMBL/GenBank/DDBJ databases">
        <title>Perkinsus chesapeaki whole genome sequence.</title>
        <authorList>
            <person name="Bogema D.R."/>
        </authorList>
    </citation>
    <scope>NUCLEOTIDE SEQUENCE [LARGE SCALE GENOMIC DNA]</scope>
    <source>
        <strain evidence="3">ATCC PRA-425</strain>
    </source>
</reference>
<proteinExistence type="predicted"/>
<comment type="caution">
    <text evidence="3">The sequence shown here is derived from an EMBL/GenBank/DDBJ whole genome shotgun (WGS) entry which is preliminary data.</text>
</comment>
<accession>A0A7J6MGF3</accession>
<dbReference type="Proteomes" id="UP000591131">
    <property type="component" value="Unassembled WGS sequence"/>
</dbReference>
<dbReference type="EMBL" id="JAAPAO010000147">
    <property type="protein sequence ID" value="KAF4670722.1"/>
    <property type="molecule type" value="Genomic_DNA"/>
</dbReference>
<gene>
    <name evidence="3" type="ORF">FOL47_001871</name>
</gene>
<name>A0A7J6MGF3_PERCH</name>
<evidence type="ECO:0000256" key="1">
    <source>
        <dbReference type="SAM" id="MobiDB-lite"/>
    </source>
</evidence>
<dbReference type="AlphaFoldDB" id="A0A7J6MGF3"/>
<dbReference type="InterPro" id="IPR019349">
    <property type="entry name" value="Ribosomal_mS35_mit"/>
</dbReference>
<evidence type="ECO:0000313" key="4">
    <source>
        <dbReference type="Proteomes" id="UP000591131"/>
    </source>
</evidence>
<feature type="region of interest" description="Disordered" evidence="1">
    <location>
        <begin position="229"/>
        <end position="277"/>
    </location>
</feature>
<evidence type="ECO:0000313" key="3">
    <source>
        <dbReference type="EMBL" id="KAF4670722.1"/>
    </source>
</evidence>
<dbReference type="OrthoDB" id="5307821at2759"/>
<feature type="compositionally biased region" description="Basic residues" evidence="1">
    <location>
        <begin position="260"/>
        <end position="269"/>
    </location>
</feature>
<dbReference type="Pfam" id="PF10213">
    <property type="entry name" value="MRP-S28"/>
    <property type="match status" value="1"/>
</dbReference>
<protein>
    <recommendedName>
        <fullName evidence="2">Small ribosomal subunit protein mS35 mitochondrial conserved domain-containing protein</fullName>
    </recommendedName>
</protein>
<sequence>MSLGRGSTRFLPSSTARGCHGRLCLTSSPAVLSSGWLRSAGGESVRWFAKPKQRKQKKIIPTAEHLATKGLPPMRLEDRIGNPQSPYEIAKNIRQHISRLTKQDRNQIRRKKDFRRYTLHRMYEFAGLTHTTKPSREIEEENAGMWWGPPTVERNPNRYEGSMEGVTACFKATDVGNRRQANLMSEVVGGKRYDKDTGVIAIRADTFDNRNQNAAYLGDLVELLVRECGSSSPSGLDDDTVTSTVAMKAEEPPPLGAPIRRGRRGRRKVSSGADKAE</sequence>